<name>D2V299_NAEGR</name>
<keyword evidence="4" id="KW-1185">Reference proteome</keyword>
<dbReference type="AlphaFoldDB" id="D2V299"/>
<gene>
    <name evidence="3" type="ORF">NAEGRDRAFT_62928</name>
</gene>
<sequence length="437" mass="51415">MGHQDKTSSDAHDEDDTLGQSKTVREIMTEKLKDVKGILTACIGRVNVVDREKERTMKEKENLRSQALERYATELQVELDTIRFEFERKNMLVEELKRQSLDRKKDQDTIKTLRECLEFKDAEMRELQSQLASNSLIGYNSEAAKSRMQNLIATLMKDTEECKRRNMESQHRLEKRLLEWQQVKEENKKLRFRVSDLQETIHRQMNDLHISLMHKEQKLNAWKSKVAELASDNNEMRYRAAGFLLSLVSEQDNRDTELLLKYEETKRNLHFSQMENNELRLEIQNLKDVLQYTDVHTTKQTMDMLRDKIHQMEIECSVDRVLEYQNTITNLSSKVSEYERMQGLYIQEFSRLKKLNTKFNEGACIGTLERKIQLYEKKIESLEKHIDQAFVERESAISPILPSSQMQLLNPSNPLSAIQRVELKETTPNIIPKPLSS</sequence>
<evidence type="ECO:0000256" key="2">
    <source>
        <dbReference type="SAM" id="MobiDB-lite"/>
    </source>
</evidence>
<feature type="compositionally biased region" description="Basic and acidic residues" evidence="2">
    <location>
        <begin position="1"/>
        <end position="11"/>
    </location>
</feature>
<protein>
    <submittedName>
        <fullName evidence="3">Predicted protein</fullName>
    </submittedName>
</protein>
<dbReference type="GeneID" id="8862385"/>
<keyword evidence="1" id="KW-0175">Coiled coil</keyword>
<dbReference type="InParanoid" id="D2V299"/>
<feature type="coiled-coil region" evidence="1">
    <location>
        <begin position="262"/>
        <end position="341"/>
    </location>
</feature>
<dbReference type="STRING" id="5762.D2V299"/>
<evidence type="ECO:0000313" key="4">
    <source>
        <dbReference type="Proteomes" id="UP000006671"/>
    </source>
</evidence>
<dbReference type="KEGG" id="ngr:NAEGRDRAFT_62928"/>
<dbReference type="Proteomes" id="UP000006671">
    <property type="component" value="Unassembled WGS sequence"/>
</dbReference>
<dbReference type="VEuPathDB" id="AmoebaDB:NAEGRDRAFT_62928"/>
<feature type="region of interest" description="Disordered" evidence="2">
    <location>
        <begin position="1"/>
        <end position="22"/>
    </location>
</feature>
<accession>D2V299</accession>
<organism evidence="4">
    <name type="scientific">Naegleria gruberi</name>
    <name type="common">Amoeba</name>
    <dbReference type="NCBI Taxonomy" id="5762"/>
    <lineage>
        <taxon>Eukaryota</taxon>
        <taxon>Discoba</taxon>
        <taxon>Heterolobosea</taxon>
        <taxon>Tetramitia</taxon>
        <taxon>Eutetramitia</taxon>
        <taxon>Vahlkampfiidae</taxon>
        <taxon>Naegleria</taxon>
    </lineage>
</organism>
<evidence type="ECO:0000256" key="1">
    <source>
        <dbReference type="SAM" id="Coils"/>
    </source>
</evidence>
<evidence type="ECO:0000313" key="3">
    <source>
        <dbReference type="EMBL" id="EFC48864.1"/>
    </source>
</evidence>
<dbReference type="EMBL" id="GG738849">
    <property type="protein sequence ID" value="EFC48864.1"/>
    <property type="molecule type" value="Genomic_DNA"/>
</dbReference>
<feature type="coiled-coil region" evidence="1">
    <location>
        <begin position="365"/>
        <end position="392"/>
    </location>
</feature>
<reference evidence="3 4" key="1">
    <citation type="journal article" date="2010" name="Cell">
        <title>The genome of Naegleria gruberi illuminates early eukaryotic versatility.</title>
        <authorList>
            <person name="Fritz-Laylin L.K."/>
            <person name="Prochnik S.E."/>
            <person name="Ginger M.L."/>
            <person name="Dacks J.B."/>
            <person name="Carpenter M.L."/>
            <person name="Field M.C."/>
            <person name="Kuo A."/>
            <person name="Paredez A."/>
            <person name="Chapman J."/>
            <person name="Pham J."/>
            <person name="Shu S."/>
            <person name="Neupane R."/>
            <person name="Cipriano M."/>
            <person name="Mancuso J."/>
            <person name="Tu H."/>
            <person name="Salamov A."/>
            <person name="Lindquist E."/>
            <person name="Shapiro H."/>
            <person name="Lucas S."/>
            <person name="Grigoriev I.V."/>
            <person name="Cande W.Z."/>
            <person name="Fulton C."/>
            <person name="Rokhsar D.S."/>
            <person name="Dawson S.C."/>
        </authorList>
    </citation>
    <scope>NUCLEOTIDE SEQUENCE [LARGE SCALE GENOMIC DNA]</scope>
    <source>
        <strain evidence="3 4">NEG-M</strain>
    </source>
</reference>
<dbReference type="RefSeq" id="XP_002681608.1">
    <property type="nucleotide sequence ID" value="XM_002681562.1"/>
</dbReference>
<proteinExistence type="predicted"/>